<dbReference type="Pfam" id="PF17820">
    <property type="entry name" value="PDZ_6"/>
    <property type="match status" value="1"/>
</dbReference>
<dbReference type="InterPro" id="IPR041489">
    <property type="entry name" value="PDZ_6"/>
</dbReference>
<dbReference type="GO" id="GO:0006508">
    <property type="term" value="P:proteolysis"/>
    <property type="evidence" value="ECO:0007669"/>
    <property type="project" value="UniProtKB-KW"/>
</dbReference>
<sequence>MKNLTSVFFILFCFWPILAQDSFQFTKGVDKITVPFKFINNLVFIPIKVNGVELNFLLDSGVEETILFSLEEKKEISFSNVEKITLRGLGSETAVEGLKATNNILDVQGVKSTNHLLYIVLDQEFNLSSHVGIPVNGIIGYHFFKNNLVLINYEKKRITIQRNTDTNKRKIEKKFSKTSITIEKNKPYIVNGVTIDSIEIPAKVLIDIGNSDALWLFEKESKLIKVPAKNFDDYLGKGFSGDVEGKRARVLKFKMAEFEFKNPIAAFPDSISLKSVKMVSGRVGSVGGEILRRFTIVLDYENGILYLKKNREFNAPFNYNKSGIEIQQQGMQWVQETLYLQTVPIVVSEDPFNIRTEKTGNNFKYKFNLKPVYSIANVRKNSPAFNSGLQKSDIIISINGNPTYKYSLQQMNAFLKSEDEQWITMEIERNKKVIKFKFQLQNVL</sequence>
<dbReference type="Proteomes" id="UP000236737">
    <property type="component" value="Unassembled WGS sequence"/>
</dbReference>
<evidence type="ECO:0000313" key="4">
    <source>
        <dbReference type="EMBL" id="SEG50397.1"/>
    </source>
</evidence>
<dbReference type="PROSITE" id="PS50175">
    <property type="entry name" value="ASP_PROT_RETROV"/>
    <property type="match status" value="1"/>
</dbReference>
<keyword evidence="4" id="KW-0645">Protease</keyword>
<evidence type="ECO:0000259" key="3">
    <source>
        <dbReference type="PROSITE" id="PS50175"/>
    </source>
</evidence>
<organism evidence="4 5">
    <name type="scientific">Flavobacterium urumqiense</name>
    <dbReference type="NCBI Taxonomy" id="935224"/>
    <lineage>
        <taxon>Bacteria</taxon>
        <taxon>Pseudomonadati</taxon>
        <taxon>Bacteroidota</taxon>
        <taxon>Flavobacteriia</taxon>
        <taxon>Flavobacteriales</taxon>
        <taxon>Flavobacteriaceae</taxon>
        <taxon>Flavobacterium</taxon>
    </lineage>
</organism>
<gene>
    <name evidence="4" type="ORF">SAMN04488130_11829</name>
</gene>
<dbReference type="InterPro" id="IPR036034">
    <property type="entry name" value="PDZ_sf"/>
</dbReference>
<dbReference type="PROSITE" id="PS50106">
    <property type="entry name" value="PDZ"/>
    <property type="match status" value="1"/>
</dbReference>
<dbReference type="AlphaFoldDB" id="A0A1H6AQP9"/>
<dbReference type="InterPro" id="IPR001478">
    <property type="entry name" value="PDZ"/>
</dbReference>
<evidence type="ECO:0000259" key="2">
    <source>
        <dbReference type="PROSITE" id="PS50106"/>
    </source>
</evidence>
<dbReference type="InterPro" id="IPR001995">
    <property type="entry name" value="Peptidase_A2_cat"/>
</dbReference>
<name>A0A1H6AQP9_9FLAO</name>
<proteinExistence type="predicted"/>
<dbReference type="InterPro" id="IPR021109">
    <property type="entry name" value="Peptidase_aspartic_dom_sf"/>
</dbReference>
<accession>A0A1H6AQP9</accession>
<feature type="domain" description="PDZ" evidence="2">
    <location>
        <begin position="353"/>
        <end position="417"/>
    </location>
</feature>
<evidence type="ECO:0000313" key="5">
    <source>
        <dbReference type="Proteomes" id="UP000236737"/>
    </source>
</evidence>
<dbReference type="EMBL" id="FNVP01000018">
    <property type="protein sequence ID" value="SEG50397.1"/>
    <property type="molecule type" value="Genomic_DNA"/>
</dbReference>
<dbReference type="OrthoDB" id="3521766at2"/>
<keyword evidence="5" id="KW-1185">Reference proteome</keyword>
<dbReference type="SUPFAM" id="SSF50630">
    <property type="entry name" value="Acid proteases"/>
    <property type="match status" value="1"/>
</dbReference>
<keyword evidence="1" id="KW-0378">Hydrolase</keyword>
<dbReference type="RefSeq" id="WP_104000954.1">
    <property type="nucleotide sequence ID" value="NZ_FNVP01000018.1"/>
</dbReference>
<dbReference type="SUPFAM" id="SSF50156">
    <property type="entry name" value="PDZ domain-like"/>
    <property type="match status" value="1"/>
</dbReference>
<protein>
    <submittedName>
        <fullName evidence="4">Aspartyl protease</fullName>
    </submittedName>
</protein>
<evidence type="ECO:0000256" key="1">
    <source>
        <dbReference type="ARBA" id="ARBA00022801"/>
    </source>
</evidence>
<dbReference type="SMART" id="SM00228">
    <property type="entry name" value="PDZ"/>
    <property type="match status" value="1"/>
</dbReference>
<dbReference type="GO" id="GO:0004190">
    <property type="term" value="F:aspartic-type endopeptidase activity"/>
    <property type="evidence" value="ECO:0007669"/>
    <property type="project" value="InterPro"/>
</dbReference>
<dbReference type="Gene3D" id="2.30.42.10">
    <property type="match status" value="1"/>
</dbReference>
<dbReference type="Gene3D" id="2.40.70.10">
    <property type="entry name" value="Acid Proteases"/>
    <property type="match status" value="1"/>
</dbReference>
<reference evidence="5" key="1">
    <citation type="submission" date="2016-10" db="EMBL/GenBank/DDBJ databases">
        <authorList>
            <person name="Varghese N."/>
            <person name="Submissions S."/>
        </authorList>
    </citation>
    <scope>NUCLEOTIDE SEQUENCE [LARGE SCALE GENOMIC DNA]</scope>
    <source>
        <strain evidence="5">CGMCC 1.9230</strain>
    </source>
</reference>
<feature type="domain" description="Peptidase A2" evidence="3">
    <location>
        <begin position="54"/>
        <end position="91"/>
    </location>
</feature>